<keyword evidence="3" id="KW-0227">DNA damage</keyword>
<dbReference type="OMA" id="VHLEHIT"/>
<evidence type="ECO:0000256" key="2">
    <source>
        <dbReference type="ARBA" id="ARBA00010991"/>
    </source>
</evidence>
<dbReference type="EMBL" id="GL996504">
    <property type="protein sequence ID" value="EGW30682.1"/>
    <property type="molecule type" value="Genomic_DNA"/>
</dbReference>
<dbReference type="GO" id="GO:0000077">
    <property type="term" value="P:DNA damage checkpoint signaling"/>
    <property type="evidence" value="ECO:0007669"/>
    <property type="project" value="InterPro"/>
</dbReference>
<evidence type="ECO:0000313" key="7">
    <source>
        <dbReference type="Proteomes" id="UP000000709"/>
    </source>
</evidence>
<evidence type="ECO:0000256" key="3">
    <source>
        <dbReference type="ARBA" id="ARBA00022763"/>
    </source>
</evidence>
<evidence type="ECO:0000256" key="1">
    <source>
        <dbReference type="ARBA" id="ARBA00004123"/>
    </source>
</evidence>
<dbReference type="eggNOG" id="KOG3194">
    <property type="taxonomic scope" value="Eukaryota"/>
</dbReference>
<dbReference type="RefSeq" id="XP_007376715.1">
    <property type="nucleotide sequence ID" value="XM_007376653.1"/>
</dbReference>
<keyword evidence="5" id="KW-0539">Nucleus</keyword>
<evidence type="ECO:0000256" key="4">
    <source>
        <dbReference type="ARBA" id="ARBA00023204"/>
    </source>
</evidence>
<dbReference type="GO" id="GO:0030896">
    <property type="term" value="C:checkpoint clamp complex"/>
    <property type="evidence" value="ECO:0007669"/>
    <property type="project" value="TreeGrafter"/>
</dbReference>
<gene>
    <name evidence="6" type="ORF">SPAPADRAFT_155788</name>
</gene>
<comment type="similarity">
    <text evidence="2">Belongs to the rad1 family.</text>
</comment>
<dbReference type="OrthoDB" id="337581at2759"/>
<dbReference type="SUPFAM" id="SSF55979">
    <property type="entry name" value="DNA clamp"/>
    <property type="match status" value="1"/>
</dbReference>
<dbReference type="Pfam" id="PF02144">
    <property type="entry name" value="Rad1"/>
    <property type="match status" value="1"/>
</dbReference>
<keyword evidence="7" id="KW-1185">Reference proteome</keyword>
<name>G3ASJ6_SPAPN</name>
<dbReference type="InterPro" id="IPR003021">
    <property type="entry name" value="Rad1_Rec1_Rad17"/>
</dbReference>
<dbReference type="STRING" id="619300.G3ASJ6"/>
<dbReference type="FunCoup" id="G3ASJ6">
    <property type="interactions" value="143"/>
</dbReference>
<dbReference type="InParanoid" id="G3ASJ6"/>
<protein>
    <recommendedName>
        <fullName evidence="8">DNA damage checkpoint control protein RAD17</fullName>
    </recommendedName>
</protein>
<accession>G3ASJ6</accession>
<reference evidence="6 7" key="1">
    <citation type="journal article" date="2011" name="Proc. Natl. Acad. Sci. U.S.A.">
        <title>Comparative genomics of xylose-fermenting fungi for enhanced biofuel production.</title>
        <authorList>
            <person name="Wohlbach D.J."/>
            <person name="Kuo A."/>
            <person name="Sato T.K."/>
            <person name="Potts K.M."/>
            <person name="Salamov A.A."/>
            <person name="LaButti K.M."/>
            <person name="Sun H."/>
            <person name="Clum A."/>
            <person name="Pangilinan J.L."/>
            <person name="Lindquist E.A."/>
            <person name="Lucas S."/>
            <person name="Lapidus A."/>
            <person name="Jin M."/>
            <person name="Gunawan C."/>
            <person name="Balan V."/>
            <person name="Dale B.E."/>
            <person name="Jeffries T.W."/>
            <person name="Zinkel R."/>
            <person name="Barry K.W."/>
            <person name="Grigoriev I.V."/>
            <person name="Gasch A.P."/>
        </authorList>
    </citation>
    <scope>NUCLEOTIDE SEQUENCE [LARGE SCALE GENOMIC DNA]</scope>
    <source>
        <strain evidence="7">NRRL Y-27907 / 11-Y1</strain>
    </source>
</reference>
<dbReference type="GO" id="GO:0006281">
    <property type="term" value="P:DNA repair"/>
    <property type="evidence" value="ECO:0007669"/>
    <property type="project" value="UniProtKB-KW"/>
</dbReference>
<dbReference type="Gene3D" id="3.70.10.10">
    <property type="match status" value="1"/>
</dbReference>
<evidence type="ECO:0000313" key="6">
    <source>
        <dbReference type="EMBL" id="EGW30682.1"/>
    </source>
</evidence>
<evidence type="ECO:0008006" key="8">
    <source>
        <dbReference type="Google" id="ProtNLM"/>
    </source>
</evidence>
<evidence type="ECO:0000256" key="5">
    <source>
        <dbReference type="ARBA" id="ARBA00023242"/>
    </source>
</evidence>
<sequence length="389" mass="43924">MSLFVDQDEDPASQPPESIHPISFTASTNQIIHLADILSSITTINANATISIKQDGITIYASYNHITNVHVTIDPSLFSYYNLSGPEDAELRLGVDINLIAECFNSVTSSITKRDSKRDKNNVVSVGETVICLLNYQGEGYPLVVEFEDNLISEKLEFLTFYIDDENDEGMAVSHDDIDMELIVKSDVLSNLLQDLHQINTQDLYIYASVKNESKQLRFISTGPIGTSKLIFPNEKTILEKVSLSGDSQFIISKFDFVNFFKIFRAVKYSFKCKMLKDREGRFSIQLLCKNAYMANYSGTLMQFNMLEVNHDEYMLHNILQEEADEEEAPNEAPTISMNMDMDFGPSSYNGVDVQRTIYDEDGAAQKRQRAQQEQVRNVGGAVEIPLFL</sequence>
<organism evidence="7">
    <name type="scientific">Spathaspora passalidarum (strain NRRL Y-27907 / 11-Y1)</name>
    <dbReference type="NCBI Taxonomy" id="619300"/>
    <lineage>
        <taxon>Eukaryota</taxon>
        <taxon>Fungi</taxon>
        <taxon>Dikarya</taxon>
        <taxon>Ascomycota</taxon>
        <taxon>Saccharomycotina</taxon>
        <taxon>Pichiomycetes</taxon>
        <taxon>Debaryomycetaceae</taxon>
        <taxon>Spathaspora</taxon>
    </lineage>
</organism>
<dbReference type="GeneID" id="18871029"/>
<proteinExistence type="inferred from homology"/>
<dbReference type="PRINTS" id="PR01245">
    <property type="entry name" value="RAD1REC1"/>
</dbReference>
<dbReference type="Proteomes" id="UP000000709">
    <property type="component" value="Unassembled WGS sequence"/>
</dbReference>
<dbReference type="KEGG" id="spaa:SPAPADRAFT_155788"/>
<dbReference type="PANTHER" id="PTHR10870">
    <property type="entry name" value="CELL CYCLE CHECKPOINT PROTEIN RAD1"/>
    <property type="match status" value="1"/>
</dbReference>
<dbReference type="HOGENOM" id="CLU_038605_0_0_1"/>
<dbReference type="PANTHER" id="PTHR10870:SF0">
    <property type="entry name" value="CELL CYCLE CHECKPOINT PROTEIN RAD1"/>
    <property type="match status" value="1"/>
</dbReference>
<keyword evidence="4" id="KW-0234">DNA repair</keyword>
<dbReference type="InterPro" id="IPR046938">
    <property type="entry name" value="DNA_clamp_sf"/>
</dbReference>
<dbReference type="AlphaFoldDB" id="G3ASJ6"/>
<comment type="subcellular location">
    <subcellularLocation>
        <location evidence="1">Nucleus</location>
    </subcellularLocation>
</comment>